<dbReference type="Pfam" id="PF08574">
    <property type="entry name" value="Iwr1"/>
    <property type="match status" value="1"/>
</dbReference>
<evidence type="ECO:0000256" key="9">
    <source>
        <dbReference type="ARBA" id="ARBA00023242"/>
    </source>
</evidence>
<feature type="compositionally biased region" description="Low complexity" evidence="10">
    <location>
        <begin position="141"/>
        <end position="154"/>
    </location>
</feature>
<evidence type="ECO:0000256" key="7">
    <source>
        <dbReference type="ARBA" id="ARBA00022490"/>
    </source>
</evidence>
<feature type="compositionally biased region" description="Low complexity" evidence="10">
    <location>
        <begin position="20"/>
        <end position="40"/>
    </location>
</feature>
<evidence type="ECO:0000256" key="3">
    <source>
        <dbReference type="ARBA" id="ARBA00004496"/>
    </source>
</evidence>
<dbReference type="PANTHER" id="PTHR31196">
    <property type="entry name" value="RNA POLYMERASE II NUCLEAR LOCALIZATION PROTEIN SLC7A6OS-RELATED"/>
    <property type="match status" value="1"/>
</dbReference>
<evidence type="ECO:0000256" key="5">
    <source>
        <dbReference type="ARBA" id="ARBA00017036"/>
    </source>
</evidence>
<feature type="compositionally biased region" description="Low complexity" evidence="10">
    <location>
        <begin position="170"/>
        <end position="185"/>
    </location>
</feature>
<feature type="domain" description="Transcription factor Iwr1" evidence="11">
    <location>
        <begin position="317"/>
        <end position="396"/>
    </location>
</feature>
<name>A0AAD5E0H4_9CHLO</name>
<feature type="region of interest" description="Disordered" evidence="10">
    <location>
        <begin position="1"/>
        <end position="43"/>
    </location>
</feature>
<feature type="compositionally biased region" description="Low complexity" evidence="10">
    <location>
        <begin position="431"/>
        <end position="440"/>
    </location>
</feature>
<gene>
    <name evidence="12" type="ORF">COHA_000808</name>
</gene>
<dbReference type="InterPro" id="IPR040218">
    <property type="entry name" value="SLC7A6OS"/>
</dbReference>
<proteinExistence type="inferred from homology"/>
<evidence type="ECO:0000313" key="13">
    <source>
        <dbReference type="Proteomes" id="UP001205105"/>
    </source>
</evidence>
<feature type="region of interest" description="Disordered" evidence="10">
    <location>
        <begin position="78"/>
        <end position="120"/>
    </location>
</feature>
<comment type="caution">
    <text evidence="12">The sequence shown here is derived from an EMBL/GenBank/DDBJ whole genome shotgun (WGS) entry which is preliminary data.</text>
</comment>
<dbReference type="InterPro" id="IPR013883">
    <property type="entry name" value="TF_Iwr1_dom"/>
</dbReference>
<keyword evidence="13" id="KW-1185">Reference proteome</keyword>
<dbReference type="EMBL" id="JADXDR010000014">
    <property type="protein sequence ID" value="KAI7845694.1"/>
    <property type="molecule type" value="Genomic_DNA"/>
</dbReference>
<dbReference type="AlphaFoldDB" id="A0AAD5E0H4"/>
<reference evidence="12" key="1">
    <citation type="submission" date="2020-11" db="EMBL/GenBank/DDBJ databases">
        <title>Chlorella ohadii genome sequencing and assembly.</title>
        <authorList>
            <person name="Murik O."/>
            <person name="Treves H."/>
            <person name="Kedem I."/>
            <person name="Shotland Y."/>
            <person name="Kaplan A."/>
        </authorList>
    </citation>
    <scope>NUCLEOTIDE SEQUENCE</scope>
    <source>
        <strain evidence="12">1</strain>
    </source>
</reference>
<organism evidence="12 13">
    <name type="scientific">Chlorella ohadii</name>
    <dbReference type="NCBI Taxonomy" id="2649997"/>
    <lineage>
        <taxon>Eukaryota</taxon>
        <taxon>Viridiplantae</taxon>
        <taxon>Chlorophyta</taxon>
        <taxon>core chlorophytes</taxon>
        <taxon>Trebouxiophyceae</taxon>
        <taxon>Chlorellales</taxon>
        <taxon>Chlorellaceae</taxon>
        <taxon>Chlorella clade</taxon>
        <taxon>Chlorella</taxon>
    </lineage>
</organism>
<feature type="compositionally biased region" description="Low complexity" evidence="10">
    <location>
        <begin position="98"/>
        <end position="114"/>
    </location>
</feature>
<keyword evidence="6" id="KW-0813">Transport</keyword>
<dbReference type="GO" id="GO:0015031">
    <property type="term" value="P:protein transport"/>
    <property type="evidence" value="ECO:0007669"/>
    <property type="project" value="UniProtKB-KW"/>
</dbReference>
<accession>A0AAD5E0H4</accession>
<evidence type="ECO:0000256" key="2">
    <source>
        <dbReference type="ARBA" id="ARBA00004123"/>
    </source>
</evidence>
<evidence type="ECO:0000256" key="1">
    <source>
        <dbReference type="ARBA" id="ARBA00003202"/>
    </source>
</evidence>
<evidence type="ECO:0000256" key="10">
    <source>
        <dbReference type="SAM" id="MobiDB-lite"/>
    </source>
</evidence>
<evidence type="ECO:0000256" key="8">
    <source>
        <dbReference type="ARBA" id="ARBA00022927"/>
    </source>
</evidence>
<evidence type="ECO:0000256" key="4">
    <source>
        <dbReference type="ARBA" id="ARBA00010218"/>
    </source>
</evidence>
<evidence type="ECO:0000313" key="12">
    <source>
        <dbReference type="EMBL" id="KAI7845694.1"/>
    </source>
</evidence>
<evidence type="ECO:0000256" key="6">
    <source>
        <dbReference type="ARBA" id="ARBA00022448"/>
    </source>
</evidence>
<comment type="function">
    <text evidence="1">Directs RNA polymerase II nuclear import.</text>
</comment>
<feature type="region of interest" description="Disordered" evidence="10">
    <location>
        <begin position="370"/>
        <end position="440"/>
    </location>
</feature>
<dbReference type="PANTHER" id="PTHR31196:SF2">
    <property type="entry name" value="RNA POLYMERASE II NUCLEAR LOCALIZATION PROTEIN SLC7A6OS-RELATED"/>
    <property type="match status" value="1"/>
</dbReference>
<comment type="similarity">
    <text evidence="4">Belongs to the IWR1/SLC7A6OS family.</text>
</comment>
<feature type="region of interest" description="Disordered" evidence="10">
    <location>
        <begin position="141"/>
        <end position="186"/>
    </location>
</feature>
<dbReference type="GO" id="GO:0005737">
    <property type="term" value="C:cytoplasm"/>
    <property type="evidence" value="ECO:0007669"/>
    <property type="project" value="UniProtKB-SubCell"/>
</dbReference>
<feature type="compositionally biased region" description="Acidic residues" evidence="10">
    <location>
        <begin position="370"/>
        <end position="379"/>
    </location>
</feature>
<dbReference type="GO" id="GO:0005634">
    <property type="term" value="C:nucleus"/>
    <property type="evidence" value="ECO:0007669"/>
    <property type="project" value="UniProtKB-SubCell"/>
</dbReference>
<evidence type="ECO:0000259" key="11">
    <source>
        <dbReference type="Pfam" id="PF08574"/>
    </source>
</evidence>
<feature type="region of interest" description="Disordered" evidence="10">
    <location>
        <begin position="227"/>
        <end position="262"/>
    </location>
</feature>
<keyword evidence="9" id="KW-0539">Nucleus</keyword>
<comment type="subcellular location">
    <subcellularLocation>
        <location evidence="3">Cytoplasm</location>
    </subcellularLocation>
    <subcellularLocation>
        <location evidence="2">Nucleus</location>
    </subcellularLocation>
</comment>
<keyword evidence="7" id="KW-0963">Cytoplasm</keyword>
<protein>
    <recommendedName>
        <fullName evidence="5">Probable RNA polymerase II nuclear localization protein SLC7A6OS</fullName>
    </recommendedName>
</protein>
<keyword evidence="8" id="KW-0653">Protein transport</keyword>
<sequence>MSKLQELPGSADLPSDEAEVPAAAAAASPPASGAAEQPQQQRVRLIRVKRKRGTDAPDDLVVEGLAAPGKRAHTSLSSAMAGLGLAQQKEAAPADSTEQGQEPEAAGAAAQPAARRQRYRRLSTLSAAQLKAMDASQLSSLLAGGSGGDAAPPQRRAPVKGAQQQGGSGTAERAAGARQAGAAARYEQIRRRRGLSNFSITEQAADPLEGLAAVVDLVAYPQEDGAADAAGTAGAAGSSVAGASSGFGGPQPQRPSRAQRAAAQYDEGTLLCNYLPMVREYLASQGRGDLPMPGGAAAAADDPMAAADAAKEEGDADEYVYDLYAAVSDGEAGGSGGEGQREAWQELHASGHAPVVQIIDDDTWLVLEAADADDSDADSADSNAEGFYAHDYPEEESEHSSSDDGYDPEGGTFHPGGRPSGLKQRWRDGDSYGYGSDSDG</sequence>
<dbReference type="Proteomes" id="UP001205105">
    <property type="component" value="Unassembled WGS sequence"/>
</dbReference>